<organism evidence="7 8">
    <name type="scientific">Trichoplusia ni</name>
    <name type="common">Cabbage looper</name>
    <dbReference type="NCBI Taxonomy" id="7111"/>
    <lineage>
        <taxon>Eukaryota</taxon>
        <taxon>Metazoa</taxon>
        <taxon>Ecdysozoa</taxon>
        <taxon>Arthropoda</taxon>
        <taxon>Hexapoda</taxon>
        <taxon>Insecta</taxon>
        <taxon>Pterygota</taxon>
        <taxon>Neoptera</taxon>
        <taxon>Endopterygota</taxon>
        <taxon>Lepidoptera</taxon>
        <taxon>Glossata</taxon>
        <taxon>Ditrysia</taxon>
        <taxon>Noctuoidea</taxon>
        <taxon>Noctuidae</taxon>
        <taxon>Plusiinae</taxon>
        <taxon>Trichoplusia</taxon>
    </lineage>
</organism>
<comment type="subcellular location">
    <subcellularLocation>
        <location evidence="1">Secreted</location>
    </subcellularLocation>
</comment>
<dbReference type="InParanoid" id="A0A7E5WJM0"/>
<dbReference type="Gene3D" id="3.40.50.1820">
    <property type="entry name" value="alpha/beta hydrolase"/>
    <property type="match status" value="1"/>
</dbReference>
<evidence type="ECO:0000256" key="4">
    <source>
        <dbReference type="RuleBase" id="RU004262"/>
    </source>
</evidence>
<dbReference type="AlphaFoldDB" id="A0A7E5WJM0"/>
<feature type="domain" description="Lipase" evidence="6">
    <location>
        <begin position="57"/>
        <end position="296"/>
    </location>
</feature>
<keyword evidence="3" id="KW-0964">Secreted</keyword>
<feature type="signal peptide" evidence="5">
    <location>
        <begin position="1"/>
        <end position="18"/>
    </location>
</feature>
<dbReference type="PANTHER" id="PTHR11610:SF150">
    <property type="entry name" value="FI01825P-RELATED"/>
    <property type="match status" value="1"/>
</dbReference>
<evidence type="ECO:0000259" key="6">
    <source>
        <dbReference type="Pfam" id="PF00151"/>
    </source>
</evidence>
<dbReference type="OrthoDB" id="199913at2759"/>
<sequence>MNKALLGFLIATVYAVSAVPVNSVNSEDLAPQDLFEEVNGVLNLDGELDEEVLEDAAASNTYLLYTRRNPTDAQILKVDDKDSIKKSYFKSNHKTLVIAHSWLGSENTEMNLVIRDAYLAQEDGNVIVLDWSKQALSNYVTAARAAPEVGRGLGKFIVFLTKVTKQSLKKIHLVGFGLGAHLVGNAGRELNGKVARITGLDPSGPLFNFNSNRISPDDAIYVEAIHTDGDTLEGLGIGSDVGNANFYVNGGNSQLGCLTQICNHNRAWRLFAATITYNHLSGNECANSLQVTLNRCRGDELAMGNTDLTKSVEGVKKFRANTRILYPY</sequence>
<evidence type="ECO:0000313" key="7">
    <source>
        <dbReference type="Proteomes" id="UP000322000"/>
    </source>
</evidence>
<dbReference type="GeneID" id="113503326"/>
<dbReference type="InterPro" id="IPR033906">
    <property type="entry name" value="Lipase_N"/>
</dbReference>
<dbReference type="PRINTS" id="PR00821">
    <property type="entry name" value="TAGLIPASE"/>
</dbReference>
<dbReference type="GO" id="GO:0017171">
    <property type="term" value="F:serine hydrolase activity"/>
    <property type="evidence" value="ECO:0007669"/>
    <property type="project" value="TreeGrafter"/>
</dbReference>
<dbReference type="RefSeq" id="XP_026740985.1">
    <property type="nucleotide sequence ID" value="XM_026885184.1"/>
</dbReference>
<dbReference type="PANTHER" id="PTHR11610">
    <property type="entry name" value="LIPASE"/>
    <property type="match status" value="1"/>
</dbReference>
<dbReference type="InterPro" id="IPR013818">
    <property type="entry name" value="Lipase"/>
</dbReference>
<evidence type="ECO:0000256" key="5">
    <source>
        <dbReference type="SAM" id="SignalP"/>
    </source>
</evidence>
<dbReference type="GO" id="GO:0016042">
    <property type="term" value="P:lipid catabolic process"/>
    <property type="evidence" value="ECO:0007669"/>
    <property type="project" value="TreeGrafter"/>
</dbReference>
<comment type="similarity">
    <text evidence="2 4">Belongs to the AB hydrolase superfamily. Lipase family.</text>
</comment>
<keyword evidence="5" id="KW-0732">Signal</keyword>
<dbReference type="SUPFAM" id="SSF53474">
    <property type="entry name" value="alpha/beta-Hydrolases"/>
    <property type="match status" value="1"/>
</dbReference>
<dbReference type="GO" id="GO:0016298">
    <property type="term" value="F:lipase activity"/>
    <property type="evidence" value="ECO:0007669"/>
    <property type="project" value="InterPro"/>
</dbReference>
<dbReference type="Pfam" id="PF00151">
    <property type="entry name" value="Lipase"/>
    <property type="match status" value="1"/>
</dbReference>
<proteinExistence type="inferred from homology"/>
<gene>
    <name evidence="8" type="primary">LOC113503326</name>
</gene>
<evidence type="ECO:0000313" key="8">
    <source>
        <dbReference type="RefSeq" id="XP_026740985.1"/>
    </source>
</evidence>
<reference evidence="8" key="1">
    <citation type="submission" date="2025-08" db="UniProtKB">
        <authorList>
            <consortium name="RefSeq"/>
        </authorList>
    </citation>
    <scope>IDENTIFICATION</scope>
</reference>
<evidence type="ECO:0000256" key="2">
    <source>
        <dbReference type="ARBA" id="ARBA00010701"/>
    </source>
</evidence>
<dbReference type="CDD" id="cd00707">
    <property type="entry name" value="Pancreat_lipase_like"/>
    <property type="match status" value="1"/>
</dbReference>
<protein>
    <submittedName>
        <fullName evidence="8">Pancreatic triacylglycerol lipase-like</fullName>
    </submittedName>
</protein>
<name>A0A7E5WJM0_TRINI</name>
<dbReference type="GO" id="GO:0005615">
    <property type="term" value="C:extracellular space"/>
    <property type="evidence" value="ECO:0007669"/>
    <property type="project" value="TreeGrafter"/>
</dbReference>
<feature type="chain" id="PRO_5028884339" evidence="5">
    <location>
        <begin position="19"/>
        <end position="328"/>
    </location>
</feature>
<dbReference type="InterPro" id="IPR029058">
    <property type="entry name" value="AB_hydrolase_fold"/>
</dbReference>
<evidence type="ECO:0000256" key="3">
    <source>
        <dbReference type="ARBA" id="ARBA00022525"/>
    </source>
</evidence>
<dbReference type="InterPro" id="IPR000734">
    <property type="entry name" value="TAG_lipase"/>
</dbReference>
<accession>A0A7E5WJM0</accession>
<evidence type="ECO:0000256" key="1">
    <source>
        <dbReference type="ARBA" id="ARBA00004613"/>
    </source>
</evidence>
<dbReference type="KEGG" id="tnl:113503326"/>
<keyword evidence="7" id="KW-1185">Reference proteome</keyword>
<dbReference type="Proteomes" id="UP000322000">
    <property type="component" value="Chromosome 19"/>
</dbReference>